<name>A0ACC0XCU8_9ROSI</name>
<protein>
    <submittedName>
        <fullName evidence="1">Uncharacterized protein</fullName>
    </submittedName>
</protein>
<accession>A0ACC0XCU8</accession>
<comment type="caution">
    <text evidence="1">The sequence shown here is derived from an EMBL/GenBank/DDBJ whole genome shotgun (WGS) entry which is preliminary data.</text>
</comment>
<dbReference type="Proteomes" id="UP001163603">
    <property type="component" value="Chromosome 13"/>
</dbReference>
<evidence type="ECO:0000313" key="2">
    <source>
        <dbReference type="Proteomes" id="UP001163603"/>
    </source>
</evidence>
<dbReference type="EMBL" id="CM047748">
    <property type="protein sequence ID" value="KAJ0015114.1"/>
    <property type="molecule type" value="Genomic_DNA"/>
</dbReference>
<proteinExistence type="predicted"/>
<organism evidence="1 2">
    <name type="scientific">Pistacia integerrima</name>
    <dbReference type="NCBI Taxonomy" id="434235"/>
    <lineage>
        <taxon>Eukaryota</taxon>
        <taxon>Viridiplantae</taxon>
        <taxon>Streptophyta</taxon>
        <taxon>Embryophyta</taxon>
        <taxon>Tracheophyta</taxon>
        <taxon>Spermatophyta</taxon>
        <taxon>Magnoliopsida</taxon>
        <taxon>eudicotyledons</taxon>
        <taxon>Gunneridae</taxon>
        <taxon>Pentapetalae</taxon>
        <taxon>rosids</taxon>
        <taxon>malvids</taxon>
        <taxon>Sapindales</taxon>
        <taxon>Anacardiaceae</taxon>
        <taxon>Pistacia</taxon>
    </lineage>
</organism>
<sequence length="525" mass="58966">MAVHLHLHIIILLVWAIKASAIYCPTSCGNVSEIRYPFGIGEGCYFNEWFAVTCVNSLGSPVPFFSRMNLNLSEDISRRSNGMAIGLSAYVIKTKGVNLSGTPFYFSYKLNKFIATGCNNYTTTFRRYRINSTNGCMPICTCDPAKNNSCYDFMCTISSSHQFFSDISVPQNCKSAVMVEQDWIQTNYLANARPNVLEESKQVPVVMEFGRYMGDCAEPYEPQKTFCNRDGFCLTQLNSDYFCVCSQPKDKYKESGCTGNLFCNITSHNDCSTCPDGYTSNFSHNGDIKPMCYPLSADTYLKSPRNKNFIIIGCSSGLGMLLLVIGARRLYKFVKKRKANKLKQKFFKKNGGLLLQRRMSSVDGNIENPKLFTANELEKATDSYNANRILGEGGQGTVYKGMLEEGRIIAVKRPKKVDESKVDVFINEVIMKEKHLFEILDARALKDGREQEIMAFANLTRRCLNLNGRKRPTMREVAMELAGIRTSNRASILKENCEEIDYVDGDETSSSFAGSFLYSTTFSTG</sequence>
<keyword evidence="2" id="KW-1185">Reference proteome</keyword>
<reference evidence="2" key="1">
    <citation type="journal article" date="2023" name="G3 (Bethesda)">
        <title>Genome assembly and association tests identify interacting loci associated with vigor, precocity, and sex in interspecific pistachio rootstocks.</title>
        <authorList>
            <person name="Palmer W."/>
            <person name="Jacygrad E."/>
            <person name="Sagayaradj S."/>
            <person name="Cavanaugh K."/>
            <person name="Han R."/>
            <person name="Bertier L."/>
            <person name="Beede B."/>
            <person name="Kafkas S."/>
            <person name="Golino D."/>
            <person name="Preece J."/>
            <person name="Michelmore R."/>
        </authorList>
    </citation>
    <scope>NUCLEOTIDE SEQUENCE [LARGE SCALE GENOMIC DNA]</scope>
</reference>
<gene>
    <name evidence="1" type="ORF">Pint_21773</name>
</gene>
<evidence type="ECO:0000313" key="1">
    <source>
        <dbReference type="EMBL" id="KAJ0015114.1"/>
    </source>
</evidence>